<gene>
    <name evidence="1" type="ORF">CA840_03290</name>
</gene>
<dbReference type="AlphaFoldDB" id="A0A2C5ZAI5"/>
<dbReference type="GO" id="GO:0003677">
    <property type="term" value="F:DNA binding"/>
    <property type="evidence" value="ECO:0007669"/>
    <property type="project" value="InterPro"/>
</dbReference>
<accession>A0A2C5ZAI5</accession>
<name>A0A2C5ZAI5_FUSNP</name>
<dbReference type="InterPro" id="IPR011067">
    <property type="entry name" value="Plasmid_toxin/cell-grow_inhib"/>
</dbReference>
<evidence type="ECO:0000313" key="2">
    <source>
        <dbReference type="Proteomes" id="UP000225199"/>
    </source>
</evidence>
<proteinExistence type="predicted"/>
<dbReference type="SUPFAM" id="SSF50118">
    <property type="entry name" value="Cell growth inhibitor/plasmid maintenance toxic component"/>
    <property type="match status" value="1"/>
</dbReference>
<dbReference type="RefSeq" id="WP_098978486.1">
    <property type="nucleotide sequence ID" value="NZ_NIRJ01000001.1"/>
</dbReference>
<reference evidence="1 2" key="1">
    <citation type="submission" date="2017-06" db="EMBL/GenBank/DDBJ databases">
        <title>Draft genome sequence of Fusobacterium nucleatum subsp. polymorphum KCOM 1002 (=ChDC F175).</title>
        <authorList>
            <person name="Kook J.-K."/>
            <person name="Park S.-N."/>
            <person name="Lim Y.K."/>
            <person name="Roh H."/>
        </authorList>
    </citation>
    <scope>NUCLEOTIDE SEQUENCE [LARGE SCALE GENOMIC DNA]</scope>
    <source>
        <strain evidence="2">KCOM 1002 (ChDC F175)</strain>
    </source>
</reference>
<sequence>MYNLIKFNLDIIQNPIRETTAQAKRGHIYFVDLGYNYGSELRDGHYCVVLASQGKVATVIPLTSKNPINSKITRVNLGIISKLPQTIISYALINEITTISKSRLMIPKIKGKKVNVKLNASQLDDIENELKNYLLKTS</sequence>
<organism evidence="1 2">
    <name type="scientific">Fusobacterium nucleatum subsp. polymorphum</name>
    <name type="common">Fusobacterium polymorphum</name>
    <dbReference type="NCBI Taxonomy" id="76857"/>
    <lineage>
        <taxon>Bacteria</taxon>
        <taxon>Fusobacteriati</taxon>
        <taxon>Fusobacteriota</taxon>
        <taxon>Fusobacteriia</taxon>
        <taxon>Fusobacteriales</taxon>
        <taxon>Fusobacteriaceae</taxon>
        <taxon>Fusobacterium</taxon>
    </lineage>
</organism>
<dbReference type="Proteomes" id="UP000225199">
    <property type="component" value="Unassembled WGS sequence"/>
</dbReference>
<dbReference type="Pfam" id="PF02452">
    <property type="entry name" value="PemK_toxin"/>
    <property type="match status" value="1"/>
</dbReference>
<dbReference type="EMBL" id="NIRJ01000001">
    <property type="protein sequence ID" value="PHH96449.1"/>
    <property type="molecule type" value="Genomic_DNA"/>
</dbReference>
<dbReference type="InterPro" id="IPR003477">
    <property type="entry name" value="PemK-like"/>
</dbReference>
<comment type="caution">
    <text evidence="1">The sequence shown here is derived from an EMBL/GenBank/DDBJ whole genome shotgun (WGS) entry which is preliminary data.</text>
</comment>
<protein>
    <submittedName>
        <fullName evidence="1">Toxin MazF</fullName>
    </submittedName>
</protein>
<dbReference type="Gene3D" id="2.30.30.110">
    <property type="match status" value="1"/>
</dbReference>
<evidence type="ECO:0000313" key="1">
    <source>
        <dbReference type="EMBL" id="PHH96449.1"/>
    </source>
</evidence>